<keyword evidence="2" id="KW-0812">Transmembrane</keyword>
<feature type="transmembrane region" description="Helical" evidence="2">
    <location>
        <begin position="20"/>
        <end position="43"/>
    </location>
</feature>
<feature type="compositionally biased region" description="Low complexity" evidence="1">
    <location>
        <begin position="231"/>
        <end position="247"/>
    </location>
</feature>
<sequence length="312" mass="34376">MIPRRICESLCSSETRALQYAVPANCLLLAALSLLIPAGPLSAAMMLDAFLLAMAAIGITGHAAVLIVPNMAIKILLLLIMLFIGCVSIDTFHAHYIKEAVGIVGEPEVLTQSPVSLWRSVVHNYPSLPLWIIAFVLIIIVEIRLFFCAWYRIAFSSYEGDVKDIERRPPSYAYCISHSTPSVCVSADELPSYEEAIRRSSVPKPSNSSTPLPRSSQQPCCSTSSKSAPQTTANATTTTSSSSSRRTPWLMKSKTFQRHLNPSASTESIQRQVDKIMSTMPVPEDVAKLQRSWKLQQDVTIQVDHPQSDTQR</sequence>
<keyword evidence="3" id="KW-1185">Reference proteome</keyword>
<reference evidence="4" key="1">
    <citation type="submission" date="2020-12" db="UniProtKB">
        <authorList>
            <consortium name="WormBaseParasite"/>
        </authorList>
    </citation>
    <scope>IDENTIFICATION</scope>
    <source>
        <strain evidence="4">MHco3</strain>
    </source>
</reference>
<name>A0A7I4Y6C6_HAECO</name>
<feature type="region of interest" description="Disordered" evidence="1">
    <location>
        <begin position="198"/>
        <end position="249"/>
    </location>
</feature>
<dbReference type="AlphaFoldDB" id="A0A7I4Y6C6"/>
<evidence type="ECO:0000256" key="2">
    <source>
        <dbReference type="SAM" id="Phobius"/>
    </source>
</evidence>
<evidence type="ECO:0000313" key="3">
    <source>
        <dbReference type="Proteomes" id="UP000025227"/>
    </source>
</evidence>
<accession>A0A7I4Y6C6</accession>
<evidence type="ECO:0000313" key="4">
    <source>
        <dbReference type="WBParaSite" id="HCON_00054690-00001"/>
    </source>
</evidence>
<feature type="transmembrane region" description="Helical" evidence="2">
    <location>
        <begin position="128"/>
        <end position="147"/>
    </location>
</feature>
<feature type="transmembrane region" description="Helical" evidence="2">
    <location>
        <begin position="75"/>
        <end position="97"/>
    </location>
</feature>
<protein>
    <submittedName>
        <fullName evidence="4">Transmembrane protein</fullName>
    </submittedName>
</protein>
<organism evidence="3 4">
    <name type="scientific">Haemonchus contortus</name>
    <name type="common">Barber pole worm</name>
    <dbReference type="NCBI Taxonomy" id="6289"/>
    <lineage>
        <taxon>Eukaryota</taxon>
        <taxon>Metazoa</taxon>
        <taxon>Ecdysozoa</taxon>
        <taxon>Nematoda</taxon>
        <taxon>Chromadorea</taxon>
        <taxon>Rhabditida</taxon>
        <taxon>Rhabditina</taxon>
        <taxon>Rhabditomorpha</taxon>
        <taxon>Strongyloidea</taxon>
        <taxon>Trichostrongylidae</taxon>
        <taxon>Haemonchus</taxon>
    </lineage>
</organism>
<feature type="transmembrane region" description="Helical" evidence="2">
    <location>
        <begin position="49"/>
        <end position="68"/>
    </location>
</feature>
<keyword evidence="2" id="KW-0472">Membrane</keyword>
<proteinExistence type="predicted"/>
<dbReference type="Proteomes" id="UP000025227">
    <property type="component" value="Unplaced"/>
</dbReference>
<dbReference type="OrthoDB" id="5872955at2759"/>
<dbReference type="WBParaSite" id="HCON_00054690-00001">
    <property type="protein sequence ID" value="HCON_00054690-00001"/>
    <property type="gene ID" value="HCON_00054690"/>
</dbReference>
<evidence type="ECO:0000256" key="1">
    <source>
        <dbReference type="SAM" id="MobiDB-lite"/>
    </source>
</evidence>
<feature type="compositionally biased region" description="Polar residues" evidence="1">
    <location>
        <begin position="203"/>
        <end position="230"/>
    </location>
</feature>
<keyword evidence="2" id="KW-1133">Transmembrane helix</keyword>